<gene>
    <name evidence="8" type="primary">AUGUSTUS-3.0.2_00268</name>
    <name evidence="8" type="ORF">TcasGA2_TC000268</name>
</gene>
<dbReference type="PROSITE" id="PS51119">
    <property type="entry name" value="TAFH"/>
    <property type="match status" value="1"/>
</dbReference>
<accession>A0A139WLW5</accession>
<name>A0A139WLW5_TRICA</name>
<dbReference type="SMART" id="SM00549">
    <property type="entry name" value="TAFH"/>
    <property type="match status" value="1"/>
</dbReference>
<dbReference type="InterPro" id="IPR007900">
    <property type="entry name" value="TAF4_C"/>
</dbReference>
<feature type="domain" description="TAFH" evidence="7">
    <location>
        <begin position="43"/>
        <end position="139"/>
    </location>
</feature>
<evidence type="ECO:0000259" key="7">
    <source>
        <dbReference type="PROSITE" id="PS51119"/>
    </source>
</evidence>
<dbReference type="InterPro" id="IPR037249">
    <property type="entry name" value="TAFH/NHR1_dom_sf"/>
</dbReference>
<dbReference type="GO" id="GO:0005669">
    <property type="term" value="C:transcription factor TFIID complex"/>
    <property type="evidence" value="ECO:0007669"/>
    <property type="project" value="InterPro"/>
</dbReference>
<dbReference type="SUPFAM" id="SSF47113">
    <property type="entry name" value="Histone-fold"/>
    <property type="match status" value="1"/>
</dbReference>
<dbReference type="Gene3D" id="1.20.120.1110">
    <property type="entry name" value="TAFH/NHR1 domain"/>
    <property type="match status" value="1"/>
</dbReference>
<comment type="subcellular location">
    <subcellularLocation>
        <location evidence="1">Nucleus</location>
    </subcellularLocation>
</comment>
<dbReference type="Pfam" id="PF05236">
    <property type="entry name" value="TAF4"/>
    <property type="match status" value="1"/>
</dbReference>
<dbReference type="InterPro" id="IPR003894">
    <property type="entry name" value="TAFH_NHR1"/>
</dbReference>
<protein>
    <submittedName>
        <fullName evidence="8">Transcription initiation factor TFIID subunit 4-like Protein</fullName>
    </submittedName>
</protein>
<keyword evidence="9" id="KW-1185">Reference proteome</keyword>
<evidence type="ECO:0000256" key="2">
    <source>
        <dbReference type="ARBA" id="ARBA00006178"/>
    </source>
</evidence>
<dbReference type="GO" id="GO:0006352">
    <property type="term" value="P:DNA-templated transcription initiation"/>
    <property type="evidence" value="ECO:0007669"/>
    <property type="project" value="InterPro"/>
</dbReference>
<dbReference type="PANTHER" id="PTHR15138:SF14">
    <property type="entry name" value="TRANSCRIPTION INITIATION FACTOR TFIID SUBUNIT 4"/>
    <property type="match status" value="1"/>
</dbReference>
<dbReference type="CDD" id="cd08045">
    <property type="entry name" value="HFD_TAF4"/>
    <property type="match status" value="1"/>
</dbReference>
<feature type="region of interest" description="Disordered" evidence="6">
    <location>
        <begin position="453"/>
        <end position="491"/>
    </location>
</feature>
<dbReference type="PANTHER" id="PTHR15138">
    <property type="entry name" value="TRANSCRIPTION INITIATION FACTOR TFIID SUBUNIT 4"/>
    <property type="match status" value="1"/>
</dbReference>
<dbReference type="InterPro" id="IPR009072">
    <property type="entry name" value="Histone-fold"/>
</dbReference>
<dbReference type="FunFam" id="1.10.20.10:FF:000015">
    <property type="entry name" value="Transcription initiation factor TFIID subunit 4B"/>
    <property type="match status" value="1"/>
</dbReference>
<dbReference type="SUPFAM" id="SSF158553">
    <property type="entry name" value="TAFH domain-like"/>
    <property type="match status" value="1"/>
</dbReference>
<evidence type="ECO:0000313" key="9">
    <source>
        <dbReference type="Proteomes" id="UP000007266"/>
    </source>
</evidence>
<evidence type="ECO:0000256" key="3">
    <source>
        <dbReference type="ARBA" id="ARBA00023015"/>
    </source>
</evidence>
<reference evidence="8 9" key="1">
    <citation type="journal article" date="2008" name="Nature">
        <title>The genome of the model beetle and pest Tribolium castaneum.</title>
        <authorList>
            <consortium name="Tribolium Genome Sequencing Consortium"/>
            <person name="Richards S."/>
            <person name="Gibbs R.A."/>
            <person name="Weinstock G.M."/>
            <person name="Brown S.J."/>
            <person name="Denell R."/>
            <person name="Beeman R.W."/>
            <person name="Gibbs R."/>
            <person name="Beeman R.W."/>
            <person name="Brown S.J."/>
            <person name="Bucher G."/>
            <person name="Friedrich M."/>
            <person name="Grimmelikhuijzen C.J."/>
            <person name="Klingler M."/>
            <person name="Lorenzen M."/>
            <person name="Richards S."/>
            <person name="Roth S."/>
            <person name="Schroder R."/>
            <person name="Tautz D."/>
            <person name="Zdobnov E.M."/>
            <person name="Muzny D."/>
            <person name="Gibbs R.A."/>
            <person name="Weinstock G.M."/>
            <person name="Attaway T."/>
            <person name="Bell S."/>
            <person name="Buhay C.J."/>
            <person name="Chandrabose M.N."/>
            <person name="Chavez D."/>
            <person name="Clerk-Blankenburg K.P."/>
            <person name="Cree A."/>
            <person name="Dao M."/>
            <person name="Davis C."/>
            <person name="Chacko J."/>
            <person name="Dinh H."/>
            <person name="Dugan-Rocha S."/>
            <person name="Fowler G."/>
            <person name="Garner T.T."/>
            <person name="Garnes J."/>
            <person name="Gnirke A."/>
            <person name="Hawes A."/>
            <person name="Hernandez J."/>
            <person name="Hines S."/>
            <person name="Holder M."/>
            <person name="Hume J."/>
            <person name="Jhangiani S.N."/>
            <person name="Joshi V."/>
            <person name="Khan Z.M."/>
            <person name="Jackson L."/>
            <person name="Kovar C."/>
            <person name="Kowis A."/>
            <person name="Lee S."/>
            <person name="Lewis L.R."/>
            <person name="Margolis J."/>
            <person name="Morgan M."/>
            <person name="Nazareth L.V."/>
            <person name="Nguyen N."/>
            <person name="Okwuonu G."/>
            <person name="Parker D."/>
            <person name="Richards S."/>
            <person name="Ruiz S.J."/>
            <person name="Santibanez J."/>
            <person name="Savard J."/>
            <person name="Scherer S.E."/>
            <person name="Schneider B."/>
            <person name="Sodergren E."/>
            <person name="Tautz D."/>
            <person name="Vattahil S."/>
            <person name="Villasana D."/>
            <person name="White C.S."/>
            <person name="Wright R."/>
            <person name="Park Y."/>
            <person name="Beeman R.W."/>
            <person name="Lord J."/>
            <person name="Oppert B."/>
            <person name="Lorenzen M."/>
            <person name="Brown S."/>
            <person name="Wang L."/>
            <person name="Savard J."/>
            <person name="Tautz D."/>
            <person name="Richards S."/>
            <person name="Weinstock G."/>
            <person name="Gibbs R.A."/>
            <person name="Liu Y."/>
            <person name="Worley K."/>
            <person name="Weinstock G."/>
            <person name="Elsik C.G."/>
            <person name="Reese J.T."/>
            <person name="Elhaik E."/>
            <person name="Landan G."/>
            <person name="Graur D."/>
            <person name="Arensburger P."/>
            <person name="Atkinson P."/>
            <person name="Beeman R.W."/>
            <person name="Beidler J."/>
            <person name="Brown S.J."/>
            <person name="Demuth J.P."/>
            <person name="Drury D.W."/>
            <person name="Du Y.Z."/>
            <person name="Fujiwara H."/>
            <person name="Lorenzen M."/>
            <person name="Maselli V."/>
            <person name="Osanai M."/>
            <person name="Park Y."/>
            <person name="Robertson H.M."/>
            <person name="Tu Z."/>
            <person name="Wang J.J."/>
            <person name="Wang S."/>
            <person name="Richards S."/>
            <person name="Song H."/>
            <person name="Zhang L."/>
            <person name="Sodergren E."/>
            <person name="Werner D."/>
            <person name="Stanke M."/>
            <person name="Morgenstern B."/>
            <person name="Solovyev V."/>
            <person name="Kosarev P."/>
            <person name="Brown G."/>
            <person name="Chen H.C."/>
            <person name="Ermolaeva O."/>
            <person name="Hlavina W."/>
            <person name="Kapustin Y."/>
            <person name="Kiryutin B."/>
            <person name="Kitts P."/>
            <person name="Maglott D."/>
            <person name="Pruitt K."/>
            <person name="Sapojnikov V."/>
            <person name="Souvorov A."/>
            <person name="Mackey A.J."/>
            <person name="Waterhouse R.M."/>
            <person name="Wyder S."/>
            <person name="Zdobnov E.M."/>
            <person name="Zdobnov E.M."/>
            <person name="Wyder S."/>
            <person name="Kriventseva E.V."/>
            <person name="Kadowaki T."/>
            <person name="Bork P."/>
            <person name="Aranda M."/>
            <person name="Bao R."/>
            <person name="Beermann A."/>
            <person name="Berns N."/>
            <person name="Bolognesi R."/>
            <person name="Bonneton F."/>
            <person name="Bopp D."/>
            <person name="Brown S.J."/>
            <person name="Bucher G."/>
            <person name="Butts T."/>
            <person name="Chaumot A."/>
            <person name="Denell R.E."/>
            <person name="Ferrier D.E."/>
            <person name="Friedrich M."/>
            <person name="Gordon C.M."/>
            <person name="Jindra M."/>
            <person name="Klingler M."/>
            <person name="Lan Q."/>
            <person name="Lattorff H.M."/>
            <person name="Laudet V."/>
            <person name="von Levetsow C."/>
            <person name="Liu Z."/>
            <person name="Lutz R."/>
            <person name="Lynch J.A."/>
            <person name="da Fonseca R.N."/>
            <person name="Posnien N."/>
            <person name="Reuter R."/>
            <person name="Roth S."/>
            <person name="Savard J."/>
            <person name="Schinko J.B."/>
            <person name="Schmitt C."/>
            <person name="Schoppmeier M."/>
            <person name="Schroder R."/>
            <person name="Shippy T.D."/>
            <person name="Simonnet F."/>
            <person name="Marques-Souza H."/>
            <person name="Tautz D."/>
            <person name="Tomoyasu Y."/>
            <person name="Trauner J."/>
            <person name="Van der Zee M."/>
            <person name="Vervoort M."/>
            <person name="Wittkopp N."/>
            <person name="Wimmer E.A."/>
            <person name="Yang X."/>
            <person name="Jones A.K."/>
            <person name="Sattelle D.B."/>
            <person name="Ebert P.R."/>
            <person name="Nelson D."/>
            <person name="Scott J.G."/>
            <person name="Beeman R.W."/>
            <person name="Muthukrishnan S."/>
            <person name="Kramer K.J."/>
            <person name="Arakane Y."/>
            <person name="Beeman R.W."/>
            <person name="Zhu Q."/>
            <person name="Hogenkamp D."/>
            <person name="Dixit R."/>
            <person name="Oppert B."/>
            <person name="Jiang H."/>
            <person name="Zou Z."/>
            <person name="Marshall J."/>
            <person name="Elpidina E."/>
            <person name="Vinokurov K."/>
            <person name="Oppert C."/>
            <person name="Zou Z."/>
            <person name="Evans J."/>
            <person name="Lu Z."/>
            <person name="Zhao P."/>
            <person name="Sumathipala N."/>
            <person name="Altincicek B."/>
            <person name="Vilcinskas A."/>
            <person name="Williams M."/>
            <person name="Hultmark D."/>
            <person name="Hetru C."/>
            <person name="Jiang H."/>
            <person name="Grimmelikhuijzen C.J."/>
            <person name="Hauser F."/>
            <person name="Cazzamali G."/>
            <person name="Williamson M."/>
            <person name="Park Y."/>
            <person name="Li B."/>
            <person name="Tanaka Y."/>
            <person name="Predel R."/>
            <person name="Neupert S."/>
            <person name="Schachtner J."/>
            <person name="Verleyen P."/>
            <person name="Raible F."/>
            <person name="Bork P."/>
            <person name="Friedrich M."/>
            <person name="Walden K.K."/>
            <person name="Robertson H.M."/>
            <person name="Angeli S."/>
            <person name="Foret S."/>
            <person name="Bucher G."/>
            <person name="Schuetz S."/>
            <person name="Maleszka R."/>
            <person name="Wimmer E.A."/>
            <person name="Beeman R.W."/>
            <person name="Lorenzen M."/>
            <person name="Tomoyasu Y."/>
            <person name="Miller S.C."/>
            <person name="Grossmann D."/>
            <person name="Bucher G."/>
        </authorList>
    </citation>
    <scope>NUCLEOTIDE SEQUENCE [LARGE SCALE GENOMIC DNA]</scope>
    <source>
        <strain evidence="8 9">Georgia GA2</strain>
    </source>
</reference>
<dbReference type="Proteomes" id="UP000007266">
    <property type="component" value="Linkage group 2"/>
</dbReference>
<evidence type="ECO:0000256" key="1">
    <source>
        <dbReference type="ARBA" id="ARBA00004123"/>
    </source>
</evidence>
<dbReference type="OMA" id="NKQVTPR"/>
<dbReference type="EMBL" id="KQ971313">
    <property type="protein sequence ID" value="KYB29038.1"/>
    <property type="molecule type" value="Genomic_DNA"/>
</dbReference>
<feature type="region of interest" description="Disordered" evidence="6">
    <location>
        <begin position="1"/>
        <end position="43"/>
    </location>
</feature>
<keyword evidence="3" id="KW-0805">Transcription regulation</keyword>
<dbReference type="Pfam" id="PF07531">
    <property type="entry name" value="TAFH"/>
    <property type="match status" value="1"/>
</dbReference>
<comment type="similarity">
    <text evidence="2">Belongs to the TAF4 family.</text>
</comment>
<proteinExistence type="inferred from homology"/>
<organism evidence="8 9">
    <name type="scientific">Tribolium castaneum</name>
    <name type="common">Red flour beetle</name>
    <dbReference type="NCBI Taxonomy" id="7070"/>
    <lineage>
        <taxon>Eukaryota</taxon>
        <taxon>Metazoa</taxon>
        <taxon>Ecdysozoa</taxon>
        <taxon>Arthropoda</taxon>
        <taxon>Hexapoda</taxon>
        <taxon>Insecta</taxon>
        <taxon>Pterygota</taxon>
        <taxon>Neoptera</taxon>
        <taxon>Endopterygota</taxon>
        <taxon>Coleoptera</taxon>
        <taxon>Polyphaga</taxon>
        <taxon>Cucujiformia</taxon>
        <taxon>Tenebrionidae</taxon>
        <taxon>Tenebrionidae incertae sedis</taxon>
        <taxon>Tribolium</taxon>
    </lineage>
</organism>
<feature type="compositionally biased region" description="Low complexity" evidence="6">
    <location>
        <begin position="1"/>
        <end position="39"/>
    </location>
</feature>
<dbReference type="AlphaFoldDB" id="A0A139WLW5"/>
<dbReference type="InterPro" id="IPR045144">
    <property type="entry name" value="TAF4"/>
</dbReference>
<keyword evidence="5" id="KW-0539">Nucleus</keyword>
<keyword evidence="4" id="KW-0804">Transcription</keyword>
<dbReference type="GO" id="GO:0046982">
    <property type="term" value="F:protein heterodimerization activity"/>
    <property type="evidence" value="ECO:0007669"/>
    <property type="project" value="InterPro"/>
</dbReference>
<evidence type="ECO:0000256" key="4">
    <source>
        <dbReference type="ARBA" id="ARBA00023163"/>
    </source>
</evidence>
<sequence>MQTVAAAPTSSATTSPAVAGGTTTVSSQGQTVQTVTTVQRPANDNTKEKCRKFLANLLELSSKEPKSVERSVRTLIQELIDMKVEPEDFCDKLERLLNASPQPCLIGFLKKSLPLLRHSLVTKELTIDGIRPPPANVVFSIASGSPTVQTQVRPGIASNQVRIVAPGTAVVRPGQVLQQRLVTPLRGAAQQTPRMMTTIRQPNAAGNVIVSSSQPPALHPVYPSNQVRAGSNIRQPLQNKSPMTSMKLQGIKPAVPSIVSRPTSKEKEKKSFSAAYTGDDDINDVAAMGGVNLAEETQKILGSTEFVGTQIRSCKEEIMCSMGPLQQKIRQIVMKHGLDEPSADVAACISHAAQERLKNLIEKLAIITGHRLDIVKKDLRYEVTNDVKGQLKFLEEVDRAERKRHEELEREMLLRAAKSRSKTEDPEQAKLKAKAREMQRVEMEELRQREANATALQAIGPRKKPRLEGDGQSSLSQGNAGGFNSGLRGQMPLRQRMKKVTLRDLQFLFETEKDLCKSKLLYKSYLK</sequence>
<reference evidence="8 9" key="2">
    <citation type="journal article" date="2010" name="Nucleic Acids Res.">
        <title>BeetleBase in 2010: revisions to provide comprehensive genomic information for Tribolium castaneum.</title>
        <authorList>
            <person name="Kim H.S."/>
            <person name="Murphy T."/>
            <person name="Xia J."/>
            <person name="Caragea D."/>
            <person name="Park Y."/>
            <person name="Beeman R.W."/>
            <person name="Lorenzen M.D."/>
            <person name="Butcher S."/>
            <person name="Manak J.R."/>
            <person name="Brown S.J."/>
        </authorList>
    </citation>
    <scope>GENOME REANNOTATION</scope>
    <source>
        <strain evidence="8 9">Georgia GA2</strain>
    </source>
</reference>
<evidence type="ECO:0000256" key="5">
    <source>
        <dbReference type="ARBA" id="ARBA00023242"/>
    </source>
</evidence>
<evidence type="ECO:0000256" key="6">
    <source>
        <dbReference type="SAM" id="MobiDB-lite"/>
    </source>
</evidence>
<dbReference type="GO" id="GO:0006366">
    <property type="term" value="P:transcription by RNA polymerase II"/>
    <property type="evidence" value="ECO:0007669"/>
    <property type="project" value="UniProtKB-ARBA"/>
</dbReference>
<dbReference type="FunFam" id="1.20.120.1110:FF:000004">
    <property type="entry name" value="TBP-associated factor 4, isoform F"/>
    <property type="match status" value="1"/>
</dbReference>
<dbReference type="Gene3D" id="1.10.20.10">
    <property type="entry name" value="Histone, subunit A"/>
    <property type="match status" value="1"/>
</dbReference>
<evidence type="ECO:0000313" key="8">
    <source>
        <dbReference type="EMBL" id="KYB29038.1"/>
    </source>
</evidence>